<evidence type="ECO:0000259" key="7">
    <source>
        <dbReference type="PROSITE" id="PS50893"/>
    </source>
</evidence>
<evidence type="ECO:0000256" key="1">
    <source>
        <dbReference type="ARBA" id="ARBA00004202"/>
    </source>
</evidence>
<dbReference type="EMBL" id="CP088295">
    <property type="protein sequence ID" value="UUY05634.1"/>
    <property type="molecule type" value="Genomic_DNA"/>
</dbReference>
<comment type="subcellular location">
    <subcellularLocation>
        <location evidence="1">Cell membrane</location>
        <topology evidence="1">Peripheral membrane protein</topology>
    </subcellularLocation>
</comment>
<dbReference type="Gene3D" id="3.40.50.300">
    <property type="entry name" value="P-loop containing nucleotide triphosphate hydrolases"/>
    <property type="match status" value="1"/>
</dbReference>
<dbReference type="SUPFAM" id="SSF52540">
    <property type="entry name" value="P-loop containing nucleoside triphosphate hydrolases"/>
    <property type="match status" value="1"/>
</dbReference>
<comment type="similarity">
    <text evidence="2">Belongs to the ABC transporter superfamily.</text>
</comment>
<proteinExistence type="inferred from homology"/>
<dbReference type="InterPro" id="IPR003593">
    <property type="entry name" value="AAA+_ATPase"/>
</dbReference>
<dbReference type="SMART" id="SM00382">
    <property type="entry name" value="AAA"/>
    <property type="match status" value="1"/>
</dbReference>
<dbReference type="PROSITE" id="PS50893">
    <property type="entry name" value="ABC_TRANSPORTER_2"/>
    <property type="match status" value="1"/>
</dbReference>
<dbReference type="Proteomes" id="UP001058860">
    <property type="component" value="Chromosome"/>
</dbReference>
<dbReference type="InterPro" id="IPR027417">
    <property type="entry name" value="P-loop_NTPase"/>
</dbReference>
<reference evidence="9" key="1">
    <citation type="submission" date="2021-11" db="EMBL/GenBank/DDBJ databases">
        <title>Cultivation dependent microbiological survey of springs from the worlds oldest radium mine currently devoted to the extraction of radon-saturated water.</title>
        <authorList>
            <person name="Kapinusova G."/>
            <person name="Smrhova T."/>
            <person name="Strejcek M."/>
            <person name="Suman J."/>
            <person name="Jani K."/>
            <person name="Pajer P."/>
            <person name="Uhlik O."/>
        </authorList>
    </citation>
    <scope>NUCLEOTIDE SEQUENCE [LARGE SCALE GENOMIC DNA]</scope>
    <source>
        <strain evidence="9">J379</strain>
    </source>
</reference>
<evidence type="ECO:0000256" key="2">
    <source>
        <dbReference type="ARBA" id="ARBA00005417"/>
    </source>
</evidence>
<evidence type="ECO:0000313" key="8">
    <source>
        <dbReference type="EMBL" id="UUY05634.1"/>
    </source>
</evidence>
<dbReference type="CDD" id="cd03230">
    <property type="entry name" value="ABC_DR_subfamily_A"/>
    <property type="match status" value="1"/>
</dbReference>
<evidence type="ECO:0000256" key="4">
    <source>
        <dbReference type="ARBA" id="ARBA00022741"/>
    </source>
</evidence>
<dbReference type="Pfam" id="PF00005">
    <property type="entry name" value="ABC_tran"/>
    <property type="match status" value="1"/>
</dbReference>
<keyword evidence="6" id="KW-0046">Antibiotic resistance</keyword>
<organism evidence="8 9">
    <name type="scientific">Svornostia abyssi</name>
    <dbReference type="NCBI Taxonomy" id="2898438"/>
    <lineage>
        <taxon>Bacteria</taxon>
        <taxon>Bacillati</taxon>
        <taxon>Actinomycetota</taxon>
        <taxon>Thermoleophilia</taxon>
        <taxon>Solirubrobacterales</taxon>
        <taxon>Baekduiaceae</taxon>
        <taxon>Svornostia</taxon>
    </lineage>
</organism>
<keyword evidence="4" id="KW-0547">Nucleotide-binding</keyword>
<keyword evidence="9" id="KW-1185">Reference proteome</keyword>
<dbReference type="PANTHER" id="PTHR42711">
    <property type="entry name" value="ABC TRANSPORTER ATP-BINDING PROTEIN"/>
    <property type="match status" value="1"/>
</dbReference>
<keyword evidence="3" id="KW-0813">Transport</keyword>
<accession>A0ABY5PLR8</accession>
<keyword evidence="5 8" id="KW-0067">ATP-binding</keyword>
<feature type="domain" description="ABC transporter" evidence="7">
    <location>
        <begin position="6"/>
        <end position="231"/>
    </location>
</feature>
<dbReference type="PANTHER" id="PTHR42711:SF5">
    <property type="entry name" value="ABC TRANSPORTER ATP-BINDING PROTEIN NATA"/>
    <property type="match status" value="1"/>
</dbReference>
<evidence type="ECO:0000256" key="5">
    <source>
        <dbReference type="ARBA" id="ARBA00022840"/>
    </source>
</evidence>
<evidence type="ECO:0000313" key="9">
    <source>
        <dbReference type="Proteomes" id="UP001058860"/>
    </source>
</evidence>
<dbReference type="RefSeq" id="WP_353866078.1">
    <property type="nucleotide sequence ID" value="NZ_CP088295.1"/>
</dbReference>
<protein>
    <submittedName>
        <fullName evidence="8">ABC transporter ATP-binding protein</fullName>
    </submittedName>
</protein>
<sequence>MSEDAIVCERLTKRYGKHRGIEDIDLRVHPGEAFGFLGPNGAGKSTTIRALMGFLRPTSGRAEVFGFDCWRQSVEVAKHVGNLPGDFTYDEQLTGWEVVRHVARLRRHDDLAFARELAERLEADMDRPLRHLSRGNHQKVGLVQAMFHQPRLLLLDEPTGGLDPLMRETFLDLVAEARADGATVFLSSHNLEEVHRVCERVGIIRDARLIATEDIGDLIRRALRHVRITAAAPIDPAPFAALEGAQDVHGDGTTLTLRLAGEVDALVKLAAQHEIVDLEIGRASLEEVFLSFYGRTENHVA</sequence>
<dbReference type="InterPro" id="IPR003439">
    <property type="entry name" value="ABC_transporter-like_ATP-bd"/>
</dbReference>
<gene>
    <name evidence="8" type="ORF">LRS13_08980</name>
</gene>
<evidence type="ECO:0000256" key="3">
    <source>
        <dbReference type="ARBA" id="ARBA00022448"/>
    </source>
</evidence>
<evidence type="ECO:0000256" key="6">
    <source>
        <dbReference type="ARBA" id="ARBA00023251"/>
    </source>
</evidence>
<dbReference type="GO" id="GO:0005524">
    <property type="term" value="F:ATP binding"/>
    <property type="evidence" value="ECO:0007669"/>
    <property type="project" value="UniProtKB-KW"/>
</dbReference>
<dbReference type="InterPro" id="IPR050763">
    <property type="entry name" value="ABC_transporter_ATP-binding"/>
</dbReference>
<name>A0ABY5PLR8_9ACTN</name>